<dbReference type="AlphaFoldDB" id="A0A1V9Z2J8"/>
<comment type="caution">
    <text evidence="2">The sequence shown here is derived from an EMBL/GenBank/DDBJ whole genome shotgun (WGS) entry which is preliminary data.</text>
</comment>
<keyword evidence="3" id="KW-1185">Reference proteome</keyword>
<proteinExistence type="predicted"/>
<evidence type="ECO:0000313" key="2">
    <source>
        <dbReference type="EMBL" id="OQR92255.1"/>
    </source>
</evidence>
<feature type="compositionally biased region" description="Polar residues" evidence="1">
    <location>
        <begin position="690"/>
        <end position="701"/>
    </location>
</feature>
<dbReference type="EMBL" id="JNBR01000472">
    <property type="protein sequence ID" value="OQR92255.1"/>
    <property type="molecule type" value="Genomic_DNA"/>
</dbReference>
<dbReference type="Proteomes" id="UP000243579">
    <property type="component" value="Unassembled WGS sequence"/>
</dbReference>
<reference evidence="2 3" key="1">
    <citation type="journal article" date="2014" name="Genome Biol. Evol.">
        <title>The secreted proteins of Achlya hypogyna and Thraustotheca clavata identify the ancestral oomycete secretome and reveal gene acquisitions by horizontal gene transfer.</title>
        <authorList>
            <person name="Misner I."/>
            <person name="Blouin N."/>
            <person name="Leonard G."/>
            <person name="Richards T.A."/>
            <person name="Lane C.E."/>
        </authorList>
    </citation>
    <scope>NUCLEOTIDE SEQUENCE [LARGE SCALE GENOMIC DNA]</scope>
    <source>
        <strain evidence="2 3">ATCC 48635</strain>
    </source>
</reference>
<dbReference type="SUPFAM" id="SSF52540">
    <property type="entry name" value="P-loop containing nucleoside triphosphate hydrolases"/>
    <property type="match status" value="1"/>
</dbReference>
<dbReference type="OrthoDB" id="77452at2759"/>
<dbReference type="InterPro" id="IPR027417">
    <property type="entry name" value="P-loop_NTPase"/>
</dbReference>
<dbReference type="STRING" id="1202772.A0A1V9Z2J8"/>
<protein>
    <submittedName>
        <fullName evidence="2">Uncharacterized protein</fullName>
    </submittedName>
</protein>
<feature type="region of interest" description="Disordered" evidence="1">
    <location>
        <begin position="668"/>
        <end position="701"/>
    </location>
</feature>
<name>A0A1V9Z2J8_ACHHY</name>
<accession>A0A1V9Z2J8</accession>
<dbReference type="Gene3D" id="3.40.50.300">
    <property type="entry name" value="P-loop containing nucleotide triphosphate hydrolases"/>
    <property type="match status" value="1"/>
</dbReference>
<sequence>MKRSQSPFPSEVKRVRRGSVDGDFCYAGFDVDMENLSMDARGYDDEDDDDDNEVAAIFAGRDSVLPRMAISVRSFTPIEVSVADTVRASQSPERMTLSPATEASIQSRSFYLQLHEGTLDRLSRAQRQAMQAAGLLYIPLNATSPTVAFTREWLTRGPVVDIYGPYKQYLSRKGSVTVQWTREHYRAEVTVANGSKNNVFIDRARLAPQASAVLLHEETIKILTTPYAQRVVLGYTLHEGVLESEQLAVAHNDIAVLFAHPIAQYPAFGMTLAGLEYRAMLTDLAKNVAGSACVSRGVVGSDGQLVAVAHRPAIRVTMEFATLATVRELCADGCRVLHFVAHVDADHVLLEDGAGGGARVTLAEMRAVLAGSSVALVQVTSYAKDPAGGDHTFFLRCGVPHVVALRPGAKADSDTTAAFTKLLHSSLAAGRSVADAFAAAQRFVSFQDHAAFALYPADSTHDVVLFPPTPKPAAPHRATESLRPALGSVVKHFQGRLEEAQLVCRALMSRRRPRWFSILGPPRGGKSQLVLAVAQYIGQRHVFDGGILYLNIPLERRYRSDEDVGASMLDVFETLDHELGKWQHVLVVLDGYESFARKSWLAKELEVRLAKHQNVAFLATGLSVAHVPPLPHKTESLQLSPLPAATVARTVADAELEDALRVDAVDYDDEMPPEGWAPEPPPPAPTPRASTLTTKPSCALM</sequence>
<organism evidence="2 3">
    <name type="scientific">Achlya hypogyna</name>
    <name type="common">Oomycete</name>
    <name type="synonym">Protoachlya hypogyna</name>
    <dbReference type="NCBI Taxonomy" id="1202772"/>
    <lineage>
        <taxon>Eukaryota</taxon>
        <taxon>Sar</taxon>
        <taxon>Stramenopiles</taxon>
        <taxon>Oomycota</taxon>
        <taxon>Saprolegniomycetes</taxon>
        <taxon>Saprolegniales</taxon>
        <taxon>Achlyaceae</taxon>
        <taxon>Achlya</taxon>
    </lineage>
</organism>
<evidence type="ECO:0000256" key="1">
    <source>
        <dbReference type="SAM" id="MobiDB-lite"/>
    </source>
</evidence>
<evidence type="ECO:0000313" key="3">
    <source>
        <dbReference type="Proteomes" id="UP000243579"/>
    </source>
</evidence>
<gene>
    <name evidence="2" type="ORF">ACHHYP_03911</name>
</gene>